<name>A0AAV4M840_9ARAC</name>
<dbReference type="InterPro" id="IPR036397">
    <property type="entry name" value="RNaseH_sf"/>
</dbReference>
<protein>
    <recommendedName>
        <fullName evidence="3">Tc1-like transposase DDE domain-containing protein</fullName>
    </recommendedName>
</protein>
<sequence length="94" mass="11271">MDTTLKYRQRFVKRSILIYTEAFAYQRPLEKYDKLPFAQIIPHDDDAISHKLVRTIHYLTAQNIELMINPSYSPNLAPINFFLFPYLKNKLRDH</sequence>
<comment type="caution">
    <text evidence="1">The sequence shown here is derived from an EMBL/GenBank/DDBJ whole genome shotgun (WGS) entry which is preliminary data.</text>
</comment>
<evidence type="ECO:0000313" key="2">
    <source>
        <dbReference type="Proteomes" id="UP001054837"/>
    </source>
</evidence>
<dbReference type="AlphaFoldDB" id="A0AAV4M840"/>
<accession>A0AAV4M840</accession>
<gene>
    <name evidence="1" type="ORF">CDAR_121501</name>
</gene>
<evidence type="ECO:0008006" key="3">
    <source>
        <dbReference type="Google" id="ProtNLM"/>
    </source>
</evidence>
<reference evidence="1 2" key="1">
    <citation type="submission" date="2021-06" db="EMBL/GenBank/DDBJ databases">
        <title>Caerostris darwini draft genome.</title>
        <authorList>
            <person name="Kono N."/>
            <person name="Arakawa K."/>
        </authorList>
    </citation>
    <scope>NUCLEOTIDE SEQUENCE [LARGE SCALE GENOMIC DNA]</scope>
</reference>
<keyword evidence="2" id="KW-1185">Reference proteome</keyword>
<evidence type="ECO:0000313" key="1">
    <source>
        <dbReference type="EMBL" id="GIX68578.1"/>
    </source>
</evidence>
<dbReference type="Proteomes" id="UP001054837">
    <property type="component" value="Unassembled WGS sequence"/>
</dbReference>
<dbReference type="GO" id="GO:0003676">
    <property type="term" value="F:nucleic acid binding"/>
    <property type="evidence" value="ECO:0007669"/>
    <property type="project" value="InterPro"/>
</dbReference>
<organism evidence="1 2">
    <name type="scientific">Caerostris darwini</name>
    <dbReference type="NCBI Taxonomy" id="1538125"/>
    <lineage>
        <taxon>Eukaryota</taxon>
        <taxon>Metazoa</taxon>
        <taxon>Ecdysozoa</taxon>
        <taxon>Arthropoda</taxon>
        <taxon>Chelicerata</taxon>
        <taxon>Arachnida</taxon>
        <taxon>Araneae</taxon>
        <taxon>Araneomorphae</taxon>
        <taxon>Entelegynae</taxon>
        <taxon>Araneoidea</taxon>
        <taxon>Araneidae</taxon>
        <taxon>Caerostris</taxon>
    </lineage>
</organism>
<dbReference type="EMBL" id="BPLQ01000185">
    <property type="protein sequence ID" value="GIX68578.1"/>
    <property type="molecule type" value="Genomic_DNA"/>
</dbReference>
<dbReference type="Gene3D" id="3.30.420.10">
    <property type="entry name" value="Ribonuclease H-like superfamily/Ribonuclease H"/>
    <property type="match status" value="1"/>
</dbReference>
<proteinExistence type="predicted"/>